<organism evidence="7">
    <name type="scientific">Salmonella enterica</name>
    <name type="common">Salmonella choleraesuis</name>
    <dbReference type="NCBI Taxonomy" id="28901"/>
    <lineage>
        <taxon>Bacteria</taxon>
        <taxon>Pseudomonadati</taxon>
        <taxon>Pseudomonadota</taxon>
        <taxon>Gammaproteobacteria</taxon>
        <taxon>Enterobacterales</taxon>
        <taxon>Enterobacteriaceae</taxon>
        <taxon>Salmonella</taxon>
    </lineage>
</organism>
<name>A0A5Y9PJC7_SALER</name>
<keyword evidence="1" id="KW-0472">Membrane</keyword>
<dbReference type="RefSeq" id="WP_072592471.1">
    <property type="nucleotide sequence ID" value="NZ_MXKV01000005.1"/>
</dbReference>
<evidence type="ECO:0000313" key="4">
    <source>
        <dbReference type="EMBL" id="EBP9377159.1"/>
    </source>
</evidence>
<evidence type="ECO:0000313" key="6">
    <source>
        <dbReference type="EMBL" id="EBT8359090.1"/>
    </source>
</evidence>
<feature type="transmembrane region" description="Helical" evidence="1">
    <location>
        <begin position="20"/>
        <end position="38"/>
    </location>
</feature>
<gene>
    <name evidence="4" type="ORF">AUS09_20875</name>
    <name evidence="5" type="ORF">B1G63_14580</name>
    <name evidence="6" type="ORF">CRG62_22455</name>
    <name evidence="2" type="ORF">D0604_24045</name>
    <name evidence="3" type="ORF">DTQ88_23455</name>
    <name evidence="7" type="ORF">F0Z93_22900</name>
    <name evidence="8" type="ORF">F6Y89_21670</name>
</gene>
<dbReference type="AlphaFoldDB" id="A0A5Y9PJC7"/>
<dbReference type="EMBL" id="AAHABJ010000023">
    <property type="protein sequence ID" value="EBT8359090.1"/>
    <property type="molecule type" value="Genomic_DNA"/>
</dbReference>
<dbReference type="Pfam" id="PF11143">
    <property type="entry name" value="DUF2919"/>
    <property type="match status" value="1"/>
</dbReference>
<sequence length="157" mass="17590">MMREPCHRPDDFDDNGLLKAPVLFWVGLVMLARAWWLAGLAIASEHGGYWFVRFYPDVALQWLGLLTGLPALVMLFCYPVRSQFPGLVRVVFLLMLATALAAAVCDGLVLARQLLEEQDAGCWLLLCMDVACLSMLLPDRRLRAVFLSDGLCVYVNK</sequence>
<reference evidence="7" key="1">
    <citation type="submission" date="2019-09" db="EMBL/GenBank/DDBJ databases">
        <authorList>
            <consortium name="PulseNet: The National Subtyping Network for Foodborne Disease Surveillance"/>
            <person name="Tarr C.L."/>
            <person name="Trees E."/>
            <person name="Katz L.S."/>
            <person name="Carleton-Romer H.A."/>
            <person name="Stroika S."/>
            <person name="Kucerova Z."/>
            <person name="Roache K.F."/>
            <person name="Sabol A.L."/>
            <person name="Besser J."/>
            <person name="Gerner-Smidt P."/>
        </authorList>
    </citation>
    <scope>NUCLEOTIDE SEQUENCE</scope>
    <source>
        <strain evidence="4">2015K-1398</strain>
        <strain evidence="5">PNUSAS008513</strain>
        <strain evidence="6">PNUSAS024800</strain>
        <strain evidence="3">PNUSAS044923</strain>
        <strain evidence="2">PNUSAS050926</strain>
        <strain evidence="7">PNUSAS081464</strain>
        <strain evidence="8">PNUSAS101274</strain>
    </source>
</reference>
<protein>
    <submittedName>
        <fullName evidence="7">DUF2919 family protein</fullName>
    </submittedName>
</protein>
<dbReference type="EMBL" id="AAGFVF010000026">
    <property type="protein sequence ID" value="EBN4740909.1"/>
    <property type="molecule type" value="Genomic_DNA"/>
</dbReference>
<dbReference type="EMBL" id="AALBJK010000073">
    <property type="protein sequence ID" value="ECX9227107.1"/>
    <property type="molecule type" value="Genomic_DNA"/>
</dbReference>
<comment type="caution">
    <text evidence="7">The sequence shown here is derived from an EMBL/GenBank/DDBJ whole genome shotgun (WGS) entry which is preliminary data.</text>
</comment>
<accession>A0A5Y9PJC7</accession>
<dbReference type="EMBL" id="AAGRMD010000007">
    <property type="protein sequence ID" value="EBR2006633.1"/>
    <property type="molecule type" value="Genomic_DNA"/>
</dbReference>
<evidence type="ECO:0000256" key="1">
    <source>
        <dbReference type="SAM" id="Phobius"/>
    </source>
</evidence>
<evidence type="ECO:0000313" key="3">
    <source>
        <dbReference type="EMBL" id="EBN4740909.1"/>
    </source>
</evidence>
<dbReference type="EMBL" id="AAGNJA010000009">
    <property type="protein sequence ID" value="EBP9377159.1"/>
    <property type="molecule type" value="Genomic_DNA"/>
</dbReference>
<evidence type="ECO:0000313" key="7">
    <source>
        <dbReference type="EMBL" id="ECQ7791416.1"/>
    </source>
</evidence>
<keyword evidence="1" id="KW-1133">Transmembrane helix</keyword>
<evidence type="ECO:0000313" key="2">
    <source>
        <dbReference type="EMBL" id="EBM5203541.1"/>
    </source>
</evidence>
<proteinExistence type="predicted"/>
<feature type="transmembrane region" description="Helical" evidence="1">
    <location>
        <begin position="90"/>
        <end position="114"/>
    </location>
</feature>
<keyword evidence="1" id="KW-0812">Transmembrane</keyword>
<dbReference type="EMBL" id="AAGCWR010000027">
    <property type="protein sequence ID" value="EBM5203541.1"/>
    <property type="molecule type" value="Genomic_DNA"/>
</dbReference>
<evidence type="ECO:0000313" key="5">
    <source>
        <dbReference type="EMBL" id="EBR2006633.1"/>
    </source>
</evidence>
<feature type="transmembrane region" description="Helical" evidence="1">
    <location>
        <begin position="58"/>
        <end position="78"/>
    </location>
</feature>
<evidence type="ECO:0000313" key="8">
    <source>
        <dbReference type="EMBL" id="ECX9227107.1"/>
    </source>
</evidence>
<dbReference type="InterPro" id="IPR021318">
    <property type="entry name" value="DUF2919"/>
</dbReference>
<dbReference type="EMBL" id="AAKCWO010000122">
    <property type="protein sequence ID" value="ECQ7791416.1"/>
    <property type="molecule type" value="Genomic_DNA"/>
</dbReference>